<feature type="region of interest" description="Disordered" evidence="1">
    <location>
        <begin position="1"/>
        <end position="25"/>
    </location>
</feature>
<protein>
    <submittedName>
        <fullName evidence="2">Uncharacterized protein</fullName>
    </submittedName>
</protein>
<accession>A0A6M3M8K9</accession>
<feature type="compositionally biased region" description="Basic and acidic residues" evidence="1">
    <location>
        <begin position="10"/>
        <end position="25"/>
    </location>
</feature>
<dbReference type="AlphaFoldDB" id="A0A6M3M8K9"/>
<proteinExistence type="predicted"/>
<evidence type="ECO:0000256" key="1">
    <source>
        <dbReference type="SAM" id="MobiDB-lite"/>
    </source>
</evidence>
<name>A0A6M3M8K9_9ZZZZ</name>
<organism evidence="2">
    <name type="scientific">viral metagenome</name>
    <dbReference type="NCBI Taxonomy" id="1070528"/>
    <lineage>
        <taxon>unclassified sequences</taxon>
        <taxon>metagenomes</taxon>
        <taxon>organismal metagenomes</taxon>
    </lineage>
</organism>
<evidence type="ECO:0000313" key="2">
    <source>
        <dbReference type="EMBL" id="QJB03684.1"/>
    </source>
</evidence>
<reference evidence="2" key="1">
    <citation type="submission" date="2020-03" db="EMBL/GenBank/DDBJ databases">
        <title>The deep terrestrial virosphere.</title>
        <authorList>
            <person name="Holmfeldt K."/>
            <person name="Nilsson E."/>
            <person name="Simone D."/>
            <person name="Lopez-Fernandez M."/>
            <person name="Wu X."/>
            <person name="de Brujin I."/>
            <person name="Lundin D."/>
            <person name="Andersson A."/>
            <person name="Bertilsson S."/>
            <person name="Dopson M."/>
        </authorList>
    </citation>
    <scope>NUCLEOTIDE SEQUENCE</scope>
    <source>
        <strain evidence="2">MM171B00585</strain>
    </source>
</reference>
<gene>
    <name evidence="2" type="ORF">MM171B00585_0012</name>
</gene>
<sequence length="130" mass="15210">MWTLRRKTKSGSEKGAHMTEQHPEGLVDLNEQHQWEAGPDEELKIPEVYIRRLKYEIVVFAEKKSFTFRCSRYKKRLRGEWNFENVIIDSSKLNPQGEVELKRLTYHPKLSLANVPFMVLPAAEDEPATP</sequence>
<dbReference type="EMBL" id="MT143856">
    <property type="protein sequence ID" value="QJB03684.1"/>
    <property type="molecule type" value="Genomic_DNA"/>
</dbReference>